<sequence>MATALPAFTALIAQTRSATVAQYIVQYRPLQMGNLQPRGSESGVFLPPWPWPRLHHIRPLGQMCWASVGMHVTSASLGLGSRAHRAHGTPRCEHMMQYADLCIVMFTAPSAAVIASTVRLHDFVIITIVLRRNASRERGLLASACGEPPLVSSAVYTRSLSFLGQSSRLCHRATRDPSR</sequence>
<dbReference type="AlphaFoldDB" id="A0A1Y2IFP2"/>
<accession>A0A1Y2IFP2</accession>
<protein>
    <submittedName>
        <fullName evidence="1">Uncharacterized protein</fullName>
    </submittedName>
</protein>
<dbReference type="Proteomes" id="UP000193067">
    <property type="component" value="Unassembled WGS sequence"/>
</dbReference>
<gene>
    <name evidence="1" type="ORF">PYCCODRAFT_968896</name>
</gene>
<evidence type="ECO:0000313" key="1">
    <source>
        <dbReference type="EMBL" id="OSC98721.1"/>
    </source>
</evidence>
<proteinExistence type="predicted"/>
<evidence type="ECO:0000313" key="2">
    <source>
        <dbReference type="Proteomes" id="UP000193067"/>
    </source>
</evidence>
<dbReference type="EMBL" id="KZ084135">
    <property type="protein sequence ID" value="OSC98721.1"/>
    <property type="molecule type" value="Genomic_DNA"/>
</dbReference>
<name>A0A1Y2IFP2_TRAC3</name>
<reference evidence="1 2" key="1">
    <citation type="journal article" date="2015" name="Biotechnol. Biofuels">
        <title>Enhanced degradation of softwood versus hardwood by the white-rot fungus Pycnoporus coccineus.</title>
        <authorList>
            <person name="Couturier M."/>
            <person name="Navarro D."/>
            <person name="Chevret D."/>
            <person name="Henrissat B."/>
            <person name="Piumi F."/>
            <person name="Ruiz-Duenas F.J."/>
            <person name="Martinez A.T."/>
            <person name="Grigoriev I.V."/>
            <person name="Riley R."/>
            <person name="Lipzen A."/>
            <person name="Berrin J.G."/>
            <person name="Master E.R."/>
            <person name="Rosso M.N."/>
        </authorList>
    </citation>
    <scope>NUCLEOTIDE SEQUENCE [LARGE SCALE GENOMIC DNA]</scope>
    <source>
        <strain evidence="1 2">BRFM310</strain>
    </source>
</reference>
<organism evidence="1 2">
    <name type="scientific">Trametes coccinea (strain BRFM310)</name>
    <name type="common">Pycnoporus coccineus</name>
    <dbReference type="NCBI Taxonomy" id="1353009"/>
    <lineage>
        <taxon>Eukaryota</taxon>
        <taxon>Fungi</taxon>
        <taxon>Dikarya</taxon>
        <taxon>Basidiomycota</taxon>
        <taxon>Agaricomycotina</taxon>
        <taxon>Agaricomycetes</taxon>
        <taxon>Polyporales</taxon>
        <taxon>Polyporaceae</taxon>
        <taxon>Trametes</taxon>
    </lineage>
</organism>
<keyword evidence="2" id="KW-1185">Reference proteome</keyword>